<dbReference type="EMBL" id="ML987193">
    <property type="protein sequence ID" value="KAF2251383.1"/>
    <property type="molecule type" value="Genomic_DNA"/>
</dbReference>
<protein>
    <submittedName>
        <fullName evidence="1">Uncharacterized protein</fullName>
    </submittedName>
</protein>
<keyword evidence="2" id="KW-1185">Reference proteome</keyword>
<proteinExistence type="predicted"/>
<name>A0A6A6IPF3_9PLEO</name>
<dbReference type="AlphaFoldDB" id="A0A6A6IPF3"/>
<dbReference type="GeneID" id="54574849"/>
<reference evidence="1" key="1">
    <citation type="journal article" date="2020" name="Stud. Mycol.">
        <title>101 Dothideomycetes genomes: a test case for predicting lifestyles and emergence of pathogens.</title>
        <authorList>
            <person name="Haridas S."/>
            <person name="Albert R."/>
            <person name="Binder M."/>
            <person name="Bloem J."/>
            <person name="Labutti K."/>
            <person name="Salamov A."/>
            <person name="Andreopoulos B."/>
            <person name="Baker S."/>
            <person name="Barry K."/>
            <person name="Bills G."/>
            <person name="Bluhm B."/>
            <person name="Cannon C."/>
            <person name="Castanera R."/>
            <person name="Culley D."/>
            <person name="Daum C."/>
            <person name="Ezra D."/>
            <person name="Gonzalez J."/>
            <person name="Henrissat B."/>
            <person name="Kuo A."/>
            <person name="Liang C."/>
            <person name="Lipzen A."/>
            <person name="Lutzoni F."/>
            <person name="Magnuson J."/>
            <person name="Mondo S."/>
            <person name="Nolan M."/>
            <person name="Ohm R."/>
            <person name="Pangilinan J."/>
            <person name="Park H.-J."/>
            <person name="Ramirez L."/>
            <person name="Alfaro M."/>
            <person name="Sun H."/>
            <person name="Tritt A."/>
            <person name="Yoshinaga Y."/>
            <person name="Zwiers L.-H."/>
            <person name="Turgeon B."/>
            <person name="Goodwin S."/>
            <person name="Spatafora J."/>
            <person name="Crous P."/>
            <person name="Grigoriev I."/>
        </authorList>
    </citation>
    <scope>NUCLEOTIDE SEQUENCE</scope>
    <source>
        <strain evidence="1">CBS 122368</strain>
    </source>
</reference>
<accession>A0A6A6IPF3</accession>
<sequence>MPEYWWCCQCKSGGYNVEIHSACNETSCQHKRCSACPTERHECLDSSSEFGDTHSECSDVAPDSLLVSKFDFRVPSPELPATPRMPLSILSQEGMKTLSYMPSGTSDHPALLTHAYAAALDQPSSHNVNTHGTNTRPNGHGERELRWYCCYCGDTDNSYRYQSHCPDCNHKRCRYCTVTEIIRK</sequence>
<dbReference type="Proteomes" id="UP000800094">
    <property type="component" value="Unassembled WGS sequence"/>
</dbReference>
<organism evidence="1 2">
    <name type="scientific">Trematosphaeria pertusa</name>
    <dbReference type="NCBI Taxonomy" id="390896"/>
    <lineage>
        <taxon>Eukaryota</taxon>
        <taxon>Fungi</taxon>
        <taxon>Dikarya</taxon>
        <taxon>Ascomycota</taxon>
        <taxon>Pezizomycotina</taxon>
        <taxon>Dothideomycetes</taxon>
        <taxon>Pleosporomycetidae</taxon>
        <taxon>Pleosporales</taxon>
        <taxon>Massarineae</taxon>
        <taxon>Trematosphaeriaceae</taxon>
        <taxon>Trematosphaeria</taxon>
    </lineage>
</organism>
<dbReference type="OrthoDB" id="4843205at2759"/>
<gene>
    <name evidence="1" type="ORF">BU26DRAFT_281967</name>
</gene>
<evidence type="ECO:0000313" key="1">
    <source>
        <dbReference type="EMBL" id="KAF2251383.1"/>
    </source>
</evidence>
<dbReference type="RefSeq" id="XP_033686387.1">
    <property type="nucleotide sequence ID" value="XM_033821519.1"/>
</dbReference>
<evidence type="ECO:0000313" key="2">
    <source>
        <dbReference type="Proteomes" id="UP000800094"/>
    </source>
</evidence>